<evidence type="ECO:0000259" key="1">
    <source>
        <dbReference type="Pfam" id="PF00557"/>
    </source>
</evidence>
<gene>
    <name evidence="2" type="ORF">S01H4_27625</name>
</gene>
<name>X1B1V4_9ZZZZ</name>
<organism evidence="2">
    <name type="scientific">marine sediment metagenome</name>
    <dbReference type="NCBI Taxonomy" id="412755"/>
    <lineage>
        <taxon>unclassified sequences</taxon>
        <taxon>metagenomes</taxon>
        <taxon>ecological metagenomes</taxon>
    </lineage>
</organism>
<dbReference type="Gene3D" id="3.90.230.10">
    <property type="entry name" value="Creatinase/methionine aminopeptidase superfamily"/>
    <property type="match status" value="1"/>
</dbReference>
<comment type="caution">
    <text evidence="2">The sequence shown here is derived from an EMBL/GenBank/DDBJ whole genome shotgun (WGS) entry which is preliminary data.</text>
</comment>
<dbReference type="Pfam" id="PF00557">
    <property type="entry name" value="Peptidase_M24"/>
    <property type="match status" value="1"/>
</dbReference>
<dbReference type="AlphaFoldDB" id="X1B1V4"/>
<dbReference type="PANTHER" id="PTHR46112">
    <property type="entry name" value="AMINOPEPTIDASE"/>
    <property type="match status" value="1"/>
</dbReference>
<evidence type="ECO:0000313" key="2">
    <source>
        <dbReference type="EMBL" id="GAG78253.1"/>
    </source>
</evidence>
<dbReference type="InterPro" id="IPR050659">
    <property type="entry name" value="Peptidase_M24B"/>
</dbReference>
<proteinExistence type="predicted"/>
<dbReference type="CDD" id="cd01066">
    <property type="entry name" value="APP_MetAP"/>
    <property type="match status" value="1"/>
</dbReference>
<accession>X1B1V4</accession>
<dbReference type="PANTHER" id="PTHR46112:SF2">
    <property type="entry name" value="XAA-PRO AMINOPEPTIDASE P-RELATED"/>
    <property type="match status" value="1"/>
</dbReference>
<reference evidence="2" key="1">
    <citation type="journal article" date="2014" name="Front. Microbiol.">
        <title>High frequency of phylogenetically diverse reductive dehalogenase-homologous genes in deep subseafloor sedimentary metagenomes.</title>
        <authorList>
            <person name="Kawai M."/>
            <person name="Futagami T."/>
            <person name="Toyoda A."/>
            <person name="Takaki Y."/>
            <person name="Nishi S."/>
            <person name="Hori S."/>
            <person name="Arai W."/>
            <person name="Tsubouchi T."/>
            <person name="Morono Y."/>
            <person name="Uchiyama I."/>
            <person name="Ito T."/>
            <person name="Fujiyama A."/>
            <person name="Inagaki F."/>
            <person name="Takami H."/>
        </authorList>
    </citation>
    <scope>NUCLEOTIDE SEQUENCE</scope>
    <source>
        <strain evidence="2">Expedition CK06-06</strain>
    </source>
</reference>
<sequence>MGYCGNMCRPFCIENVPKPAKKLMEVALEAVDYAMKNIAPGVPASQIFEGYYEILSRYGYEEFTLYGPAHGTGSSEVEGLWLARNAHFPIEPNMLFNIDIWLSDGNIGLRYEDGIIVTQDGIRELTSYRREVIVL</sequence>
<dbReference type="InterPro" id="IPR036005">
    <property type="entry name" value="Creatinase/aminopeptidase-like"/>
</dbReference>
<protein>
    <recommendedName>
        <fullName evidence="1">Peptidase M24 domain-containing protein</fullName>
    </recommendedName>
</protein>
<dbReference type="EMBL" id="BART01013539">
    <property type="protein sequence ID" value="GAG78253.1"/>
    <property type="molecule type" value="Genomic_DNA"/>
</dbReference>
<dbReference type="InterPro" id="IPR000994">
    <property type="entry name" value="Pept_M24"/>
</dbReference>
<feature type="domain" description="Peptidase M24" evidence="1">
    <location>
        <begin position="2"/>
        <end position="119"/>
    </location>
</feature>
<dbReference type="SUPFAM" id="SSF55920">
    <property type="entry name" value="Creatinase/aminopeptidase"/>
    <property type="match status" value="1"/>
</dbReference>